<evidence type="ECO:0000313" key="9">
    <source>
        <dbReference type="EMBL" id="CAD9963456.1"/>
    </source>
</evidence>
<accession>A0A7S2YAD0</accession>
<organism evidence="9">
    <name type="scientific">Entomoneis paludosa</name>
    <dbReference type="NCBI Taxonomy" id="265537"/>
    <lineage>
        <taxon>Eukaryota</taxon>
        <taxon>Sar</taxon>
        <taxon>Stramenopiles</taxon>
        <taxon>Ochrophyta</taxon>
        <taxon>Bacillariophyta</taxon>
        <taxon>Bacillariophyceae</taxon>
        <taxon>Bacillariophycidae</taxon>
        <taxon>Entomoneidaceae</taxon>
        <taxon>Entomoneis</taxon>
    </lineage>
</organism>
<comment type="catalytic activity">
    <reaction evidence="6">
        <text>a uridine in tRNA + S-adenosyl-L-methionine = a 3-[(3S)-3-amino-3-carboxypropyl]uridine in tRNA + S-methyl-5'-thioadenosine + H(+)</text>
        <dbReference type="Rhea" id="RHEA:62432"/>
        <dbReference type="Rhea" id="RHEA-COMP:13339"/>
        <dbReference type="Rhea" id="RHEA-COMP:16092"/>
        <dbReference type="ChEBI" id="CHEBI:15378"/>
        <dbReference type="ChEBI" id="CHEBI:17509"/>
        <dbReference type="ChEBI" id="CHEBI:59789"/>
        <dbReference type="ChEBI" id="CHEBI:65315"/>
        <dbReference type="ChEBI" id="CHEBI:82930"/>
        <dbReference type="EC" id="2.5.1.25"/>
    </reaction>
</comment>
<dbReference type="EMBL" id="HBHT01016410">
    <property type="protein sequence ID" value="CAD9963456.1"/>
    <property type="molecule type" value="Transcribed_RNA"/>
</dbReference>
<comment type="similarity">
    <text evidence="5">Belongs to the TDD superfamily. DTWD2 family.</text>
</comment>
<keyword evidence="2" id="KW-0808">Transferase</keyword>
<feature type="region of interest" description="Disordered" evidence="7">
    <location>
        <begin position="410"/>
        <end position="444"/>
    </location>
</feature>
<dbReference type="SMART" id="SM01144">
    <property type="entry name" value="DTW"/>
    <property type="match status" value="1"/>
</dbReference>
<feature type="region of interest" description="Disordered" evidence="7">
    <location>
        <begin position="522"/>
        <end position="556"/>
    </location>
</feature>
<evidence type="ECO:0000256" key="5">
    <source>
        <dbReference type="ARBA" id="ARBA00034489"/>
    </source>
</evidence>
<evidence type="ECO:0000256" key="3">
    <source>
        <dbReference type="ARBA" id="ARBA00022691"/>
    </source>
</evidence>
<dbReference type="GO" id="GO:0016432">
    <property type="term" value="F:tRNA-uridine aminocarboxypropyltransferase activity"/>
    <property type="evidence" value="ECO:0007669"/>
    <property type="project" value="UniProtKB-EC"/>
</dbReference>
<evidence type="ECO:0000256" key="7">
    <source>
        <dbReference type="SAM" id="MobiDB-lite"/>
    </source>
</evidence>
<feature type="compositionally biased region" description="Basic and acidic residues" evidence="7">
    <location>
        <begin position="544"/>
        <end position="556"/>
    </location>
</feature>
<evidence type="ECO:0000259" key="8">
    <source>
        <dbReference type="PROSITE" id="PS51186"/>
    </source>
</evidence>
<evidence type="ECO:0000256" key="1">
    <source>
        <dbReference type="ARBA" id="ARBA00012386"/>
    </source>
</evidence>
<dbReference type="InterPro" id="IPR000182">
    <property type="entry name" value="GNAT_dom"/>
</dbReference>
<evidence type="ECO:0000256" key="6">
    <source>
        <dbReference type="ARBA" id="ARBA00048718"/>
    </source>
</evidence>
<dbReference type="InterPro" id="IPR016181">
    <property type="entry name" value="Acyl_CoA_acyltransferase"/>
</dbReference>
<dbReference type="CDD" id="cd04301">
    <property type="entry name" value="NAT_SF"/>
    <property type="match status" value="1"/>
</dbReference>
<feature type="compositionally biased region" description="Polar residues" evidence="7">
    <location>
        <begin position="424"/>
        <end position="437"/>
    </location>
</feature>
<sequence>MFLLPFMVQLSAIVLSSWWTPLFLLSLHLAPRRTTAYHGPPLTPQTRAKVASSIAKGERRAQERLVQRRTLCDRCQRPPVQCVCSALPVPKLSTHHTDILILQHPGEFRRKTFSTVPLIPLVLEPVQIAVGHSFDPEMVRPIQEAIQRGQRLLLLFPGPDSLALDDFNDQQVAELLQPPPNASIPNKIHNNNDPESLPPPRNLLILIDGTWTQARRMARHSPKLVEVCQQVQFTSHSTSIYDVIRQEPEPHCLSTLEACAQTLLLLEPNHADTQLAAQHLHQALAHLVEIQLRHSTQSLPRYVGRADKFRKKEQRRLALEREFVAGTTTSRGRIANEDSQQPQSRRLQDLGQGFHLRSLSVEDADYVNATWAHASPKSWGMIRQLLWEEGKQDGNLTCCLGIEYDQEATSSRTSRVDSEHAGTIANQNESDNNDTIEPQSTLSQQQQPQAQLVACLVRYPNGALGMLHVDQAYRRRGLGTLLLSYAMEQLQQHDQPLFAFILDGNAASQGIFTKMGWIPDNPRAKRGTGRRRAPRKWIYPTRPVDGEAKVEPKSKD</sequence>
<evidence type="ECO:0000256" key="4">
    <source>
        <dbReference type="ARBA" id="ARBA00022694"/>
    </source>
</evidence>
<protein>
    <recommendedName>
        <fullName evidence="1">tRNA-uridine aminocarboxypropyltransferase</fullName>
        <ecNumber evidence="1">2.5.1.25</ecNumber>
    </recommendedName>
</protein>
<keyword evidence="4" id="KW-0819">tRNA processing</keyword>
<feature type="compositionally biased region" description="Basic residues" evidence="7">
    <location>
        <begin position="524"/>
        <end position="535"/>
    </location>
</feature>
<dbReference type="PROSITE" id="PS51186">
    <property type="entry name" value="GNAT"/>
    <property type="match status" value="1"/>
</dbReference>
<dbReference type="PANTHER" id="PTHR21392">
    <property type="entry name" value="TRNA-URIDINE AMINOCARBOXYPROPYLTRANSFERASE 2"/>
    <property type="match status" value="1"/>
</dbReference>
<dbReference type="PANTHER" id="PTHR21392:SF0">
    <property type="entry name" value="TRNA-URIDINE AMINOCARBOXYPROPYLTRANSFERASE 2"/>
    <property type="match status" value="1"/>
</dbReference>
<gene>
    <name evidence="9" type="ORF">APAL1065_LOCUS10943</name>
</gene>
<dbReference type="EC" id="2.5.1.25" evidence="1"/>
<feature type="region of interest" description="Disordered" evidence="7">
    <location>
        <begin position="328"/>
        <end position="347"/>
    </location>
</feature>
<dbReference type="InterPro" id="IPR005636">
    <property type="entry name" value="DTW"/>
</dbReference>
<dbReference type="GO" id="GO:0008033">
    <property type="term" value="P:tRNA processing"/>
    <property type="evidence" value="ECO:0007669"/>
    <property type="project" value="UniProtKB-KW"/>
</dbReference>
<proteinExistence type="inferred from homology"/>
<keyword evidence="3" id="KW-0949">S-adenosyl-L-methionine</keyword>
<dbReference type="Pfam" id="PF08445">
    <property type="entry name" value="FR47"/>
    <property type="match status" value="1"/>
</dbReference>
<dbReference type="AlphaFoldDB" id="A0A7S2YAD0"/>
<dbReference type="InterPro" id="IPR039262">
    <property type="entry name" value="DTWD2/TAPT"/>
</dbReference>
<dbReference type="Gene3D" id="3.40.630.30">
    <property type="match status" value="1"/>
</dbReference>
<feature type="domain" description="N-acetyltransferase" evidence="8">
    <location>
        <begin position="402"/>
        <end position="545"/>
    </location>
</feature>
<evidence type="ECO:0000256" key="2">
    <source>
        <dbReference type="ARBA" id="ARBA00022679"/>
    </source>
</evidence>
<dbReference type="SUPFAM" id="SSF55729">
    <property type="entry name" value="Acyl-CoA N-acyltransferases (Nat)"/>
    <property type="match status" value="1"/>
</dbReference>
<dbReference type="Pfam" id="PF03942">
    <property type="entry name" value="DTW"/>
    <property type="match status" value="1"/>
</dbReference>
<name>A0A7S2YAD0_9STRA</name>
<feature type="compositionally biased region" description="Polar residues" evidence="7">
    <location>
        <begin position="328"/>
        <end position="345"/>
    </location>
</feature>
<dbReference type="InterPro" id="IPR013653">
    <property type="entry name" value="GCN5-like_dom"/>
</dbReference>
<reference evidence="9" key="1">
    <citation type="submission" date="2021-01" db="EMBL/GenBank/DDBJ databases">
        <authorList>
            <person name="Corre E."/>
            <person name="Pelletier E."/>
            <person name="Niang G."/>
            <person name="Scheremetjew M."/>
            <person name="Finn R."/>
            <person name="Kale V."/>
            <person name="Holt S."/>
            <person name="Cochrane G."/>
            <person name="Meng A."/>
            <person name="Brown T."/>
            <person name="Cohen L."/>
        </authorList>
    </citation>
    <scope>NUCLEOTIDE SEQUENCE</scope>
    <source>
        <strain evidence="9">CCMP125</strain>
    </source>
</reference>
<dbReference type="GO" id="GO:0016747">
    <property type="term" value="F:acyltransferase activity, transferring groups other than amino-acyl groups"/>
    <property type="evidence" value="ECO:0007669"/>
    <property type="project" value="InterPro"/>
</dbReference>